<evidence type="ECO:0000313" key="11">
    <source>
        <dbReference type="RefSeq" id="XP_015515381.1"/>
    </source>
</evidence>
<dbReference type="PROSITE" id="PS00959">
    <property type="entry name" value="HISTONE_H3_2"/>
    <property type="match status" value="1"/>
</dbReference>
<reference evidence="11" key="1">
    <citation type="submission" date="2025-08" db="UniProtKB">
        <authorList>
            <consortium name="RefSeq"/>
        </authorList>
    </citation>
    <scope>IDENTIFICATION</scope>
    <source>
        <tissue evidence="11">Thorax and Abdomen</tissue>
    </source>
</reference>
<dbReference type="GO" id="GO:0046982">
    <property type="term" value="F:protein heterodimerization activity"/>
    <property type="evidence" value="ECO:0007669"/>
    <property type="project" value="InterPro"/>
</dbReference>
<evidence type="ECO:0000256" key="5">
    <source>
        <dbReference type="ARBA" id="ARBA00023125"/>
    </source>
</evidence>
<dbReference type="CDD" id="cd22911">
    <property type="entry name" value="HFD_H3"/>
    <property type="match status" value="1"/>
</dbReference>
<dbReference type="RefSeq" id="XP_015515381.1">
    <property type="nucleotide sequence ID" value="XM_015659895.2"/>
</dbReference>
<dbReference type="PRINTS" id="PR00622">
    <property type="entry name" value="HISTONEH3"/>
</dbReference>
<dbReference type="GO" id="GO:0030527">
    <property type="term" value="F:structural constituent of chromatin"/>
    <property type="evidence" value="ECO:0007669"/>
    <property type="project" value="InterPro"/>
</dbReference>
<keyword evidence="7" id="KW-0544">Nucleosome core</keyword>
<dbReference type="OrthoDB" id="420022at2759"/>
<feature type="domain" description="Core Histone H2A/H2B/H3" evidence="9">
    <location>
        <begin position="44"/>
        <end position="133"/>
    </location>
</feature>
<evidence type="ECO:0000256" key="8">
    <source>
        <dbReference type="SAM" id="MobiDB-lite"/>
    </source>
</evidence>
<dbReference type="GeneID" id="107221038"/>
<dbReference type="PANTHER" id="PTHR45810">
    <property type="entry name" value="HISTONE H3.2"/>
    <property type="match status" value="1"/>
</dbReference>
<protein>
    <submittedName>
        <fullName evidence="11">Histone H3.3 isoform X2</fullName>
    </submittedName>
</protein>
<name>A0A6J0BL53_NEOLC</name>
<evidence type="ECO:0000259" key="9">
    <source>
        <dbReference type="Pfam" id="PF00125"/>
    </source>
</evidence>
<evidence type="ECO:0000256" key="6">
    <source>
        <dbReference type="ARBA" id="ARBA00023242"/>
    </source>
</evidence>
<evidence type="ECO:0000256" key="3">
    <source>
        <dbReference type="ARBA" id="ARBA00010343"/>
    </source>
</evidence>
<evidence type="ECO:0000256" key="2">
    <source>
        <dbReference type="ARBA" id="ARBA00004286"/>
    </source>
</evidence>
<dbReference type="GO" id="GO:0005634">
    <property type="term" value="C:nucleus"/>
    <property type="evidence" value="ECO:0007669"/>
    <property type="project" value="UniProtKB-SubCell"/>
</dbReference>
<comment type="subcellular location">
    <subcellularLocation>
        <location evidence="2">Chromosome</location>
    </subcellularLocation>
    <subcellularLocation>
        <location evidence="1">Nucleus</location>
    </subcellularLocation>
</comment>
<keyword evidence="6" id="KW-0539">Nucleus</keyword>
<organism evidence="11">
    <name type="scientific">Neodiprion lecontei</name>
    <name type="common">Redheaded pine sawfly</name>
    <dbReference type="NCBI Taxonomy" id="441921"/>
    <lineage>
        <taxon>Eukaryota</taxon>
        <taxon>Metazoa</taxon>
        <taxon>Ecdysozoa</taxon>
        <taxon>Arthropoda</taxon>
        <taxon>Hexapoda</taxon>
        <taxon>Insecta</taxon>
        <taxon>Pterygota</taxon>
        <taxon>Neoptera</taxon>
        <taxon>Endopterygota</taxon>
        <taxon>Hymenoptera</taxon>
        <taxon>Tenthredinoidea</taxon>
        <taxon>Diprionidae</taxon>
        <taxon>Diprioninae</taxon>
        <taxon>Neodiprion</taxon>
    </lineage>
</organism>
<dbReference type="InterPro" id="IPR009072">
    <property type="entry name" value="Histone-fold"/>
</dbReference>
<evidence type="ECO:0000256" key="4">
    <source>
        <dbReference type="ARBA" id="ARBA00022454"/>
    </source>
</evidence>
<keyword evidence="4" id="KW-0158">Chromosome</keyword>
<dbReference type="InterPro" id="IPR000164">
    <property type="entry name" value="Histone_H3/CENP-A"/>
</dbReference>
<dbReference type="SMART" id="SM00428">
    <property type="entry name" value="H3"/>
    <property type="match status" value="1"/>
</dbReference>
<evidence type="ECO:0000313" key="10">
    <source>
        <dbReference type="Proteomes" id="UP000829291"/>
    </source>
</evidence>
<dbReference type="Gene3D" id="1.10.20.10">
    <property type="entry name" value="Histone, subunit A"/>
    <property type="match status" value="1"/>
</dbReference>
<dbReference type="Proteomes" id="UP000829291">
    <property type="component" value="Chromosome 5"/>
</dbReference>
<dbReference type="PANTHER" id="PTHR45810:SF17">
    <property type="entry name" value="HISTONE H3-LIKE CENTROMERIC PROTEIN A"/>
    <property type="match status" value="1"/>
</dbReference>
<dbReference type="GO" id="GO:0003677">
    <property type="term" value="F:DNA binding"/>
    <property type="evidence" value="ECO:0007669"/>
    <property type="project" value="UniProtKB-KW"/>
</dbReference>
<dbReference type="SUPFAM" id="SSF47113">
    <property type="entry name" value="Histone-fold"/>
    <property type="match status" value="1"/>
</dbReference>
<accession>A0A6J0BL53</accession>
<keyword evidence="5" id="KW-0238">DNA-binding</keyword>
<keyword evidence="10" id="KW-1185">Reference proteome</keyword>
<dbReference type="AlphaFoldDB" id="A0A6J0BL53"/>
<sequence>MVRRKRAPRPSLSSASSVSRSSATPSKKHVSPTRTLVNLRAKSGTKALQEIRFLQKTTKLLIPKLPFARLVREIMLDLFPRLEINRIQAKALEALQEASEMYLVQFFEDAILLSLHAKRVTLFPTDMRLVRRLRGRHDIVNR</sequence>
<dbReference type="FunFam" id="1.10.20.10:FF:000085">
    <property type="entry name" value="Histone H3.2"/>
    <property type="match status" value="1"/>
</dbReference>
<feature type="compositionally biased region" description="Low complexity" evidence="8">
    <location>
        <begin position="9"/>
        <end position="25"/>
    </location>
</feature>
<evidence type="ECO:0000256" key="1">
    <source>
        <dbReference type="ARBA" id="ARBA00004123"/>
    </source>
</evidence>
<proteinExistence type="inferred from homology"/>
<feature type="region of interest" description="Disordered" evidence="8">
    <location>
        <begin position="1"/>
        <end position="33"/>
    </location>
</feature>
<dbReference type="InterPro" id="IPR007125">
    <property type="entry name" value="H2A/H2B/H3"/>
</dbReference>
<evidence type="ECO:0000256" key="7">
    <source>
        <dbReference type="ARBA" id="ARBA00023269"/>
    </source>
</evidence>
<dbReference type="GO" id="GO:0000786">
    <property type="term" value="C:nucleosome"/>
    <property type="evidence" value="ECO:0007669"/>
    <property type="project" value="UniProtKB-KW"/>
</dbReference>
<comment type="similarity">
    <text evidence="3">Belongs to the histone H3 family.</text>
</comment>
<gene>
    <name evidence="11" type="primary">LOC107221038</name>
</gene>
<dbReference type="Pfam" id="PF00125">
    <property type="entry name" value="Histone"/>
    <property type="match status" value="1"/>
</dbReference>